<accession>A0A021VVJ9</accession>
<evidence type="ECO:0000256" key="1">
    <source>
        <dbReference type="SAM" id="MobiDB-lite"/>
    </source>
</evidence>
<reference evidence="2 3" key="1">
    <citation type="submission" date="2014-01" db="EMBL/GenBank/DDBJ databases">
        <title>Actinotalea ferrariae CF5-4.</title>
        <authorList>
            <person name="Chen F."/>
            <person name="Li Y."/>
            <person name="Wang G."/>
        </authorList>
    </citation>
    <scope>NUCLEOTIDE SEQUENCE [LARGE SCALE GENOMIC DNA]</scope>
    <source>
        <strain evidence="2 3">CF5-4</strain>
    </source>
</reference>
<feature type="region of interest" description="Disordered" evidence="1">
    <location>
        <begin position="42"/>
        <end position="61"/>
    </location>
</feature>
<name>A0A021VVJ9_9CELL</name>
<gene>
    <name evidence="2" type="ORF">N866_13125</name>
</gene>
<comment type="caution">
    <text evidence="2">The sequence shown here is derived from an EMBL/GenBank/DDBJ whole genome shotgun (WGS) entry which is preliminary data.</text>
</comment>
<dbReference type="Proteomes" id="UP000019753">
    <property type="component" value="Unassembled WGS sequence"/>
</dbReference>
<keyword evidence="3" id="KW-1185">Reference proteome</keyword>
<evidence type="ECO:0000313" key="2">
    <source>
        <dbReference type="EMBL" id="EYR65143.1"/>
    </source>
</evidence>
<evidence type="ECO:0000313" key="3">
    <source>
        <dbReference type="Proteomes" id="UP000019753"/>
    </source>
</evidence>
<protein>
    <submittedName>
        <fullName evidence="2">Uncharacterized protein</fullName>
    </submittedName>
</protein>
<proteinExistence type="predicted"/>
<feature type="compositionally biased region" description="Polar residues" evidence="1">
    <location>
        <begin position="42"/>
        <end position="53"/>
    </location>
</feature>
<dbReference type="EMBL" id="AXCW01000004">
    <property type="protein sequence ID" value="EYR65143.1"/>
    <property type="molecule type" value="Genomic_DNA"/>
</dbReference>
<feature type="region of interest" description="Disordered" evidence="1">
    <location>
        <begin position="73"/>
        <end position="92"/>
    </location>
</feature>
<sequence>MPNSECSHGTRQLVSGYGVEKTSRQPVALTVTIRPPVARMAASSTYRAPSASPQPRHARCPDVRALLRSSRDWPLRRSGSRSRFPTAQLPTW</sequence>
<feature type="compositionally biased region" description="Polar residues" evidence="1">
    <location>
        <begin position="81"/>
        <end position="92"/>
    </location>
</feature>
<organism evidence="2 3">
    <name type="scientific">Actinotalea ferrariae CF5-4</name>
    <dbReference type="NCBI Taxonomy" id="948458"/>
    <lineage>
        <taxon>Bacteria</taxon>
        <taxon>Bacillati</taxon>
        <taxon>Actinomycetota</taxon>
        <taxon>Actinomycetes</taxon>
        <taxon>Micrococcales</taxon>
        <taxon>Cellulomonadaceae</taxon>
        <taxon>Actinotalea</taxon>
    </lineage>
</organism>
<dbReference type="AlphaFoldDB" id="A0A021VVJ9"/>